<organism evidence="1 2">
    <name type="scientific">Trichogramma kaykai</name>
    <dbReference type="NCBI Taxonomy" id="54128"/>
    <lineage>
        <taxon>Eukaryota</taxon>
        <taxon>Metazoa</taxon>
        <taxon>Ecdysozoa</taxon>
        <taxon>Arthropoda</taxon>
        <taxon>Hexapoda</taxon>
        <taxon>Insecta</taxon>
        <taxon>Pterygota</taxon>
        <taxon>Neoptera</taxon>
        <taxon>Endopterygota</taxon>
        <taxon>Hymenoptera</taxon>
        <taxon>Apocrita</taxon>
        <taxon>Proctotrupomorpha</taxon>
        <taxon>Chalcidoidea</taxon>
        <taxon>Trichogrammatidae</taxon>
        <taxon>Trichogramma</taxon>
    </lineage>
</organism>
<protein>
    <submittedName>
        <fullName evidence="1">Uncharacterized protein</fullName>
    </submittedName>
</protein>
<accession>A0ABD2WEI2</accession>
<reference evidence="1 2" key="1">
    <citation type="journal article" date="2024" name="bioRxiv">
        <title>A reference genome for Trichogramma kaykai: A tiny desert-dwelling parasitoid wasp with competing sex-ratio distorters.</title>
        <authorList>
            <person name="Culotta J."/>
            <person name="Lindsey A.R."/>
        </authorList>
    </citation>
    <scope>NUCLEOTIDE SEQUENCE [LARGE SCALE GENOMIC DNA]</scope>
    <source>
        <strain evidence="1 2">KSX58</strain>
    </source>
</reference>
<sequence>MDDMLKFDEHINIQAQKANKTYIALRALFCNAHLDKKAKIIAYQSLIRPTHARYASHGKSPAYGVGGSINELCNREVTYGADILNAEDMHRIICLKNAKH</sequence>
<comment type="caution">
    <text evidence="1">The sequence shown here is derived from an EMBL/GenBank/DDBJ whole genome shotgun (WGS) entry which is preliminary data.</text>
</comment>
<gene>
    <name evidence="1" type="ORF">TKK_014035</name>
</gene>
<evidence type="ECO:0000313" key="2">
    <source>
        <dbReference type="Proteomes" id="UP001627154"/>
    </source>
</evidence>
<dbReference type="EMBL" id="JBJJXI010000111">
    <property type="protein sequence ID" value="KAL3391311.1"/>
    <property type="molecule type" value="Genomic_DNA"/>
</dbReference>
<name>A0ABD2WEI2_9HYME</name>
<dbReference type="Proteomes" id="UP001627154">
    <property type="component" value="Unassembled WGS sequence"/>
</dbReference>
<proteinExistence type="predicted"/>
<dbReference type="AlphaFoldDB" id="A0ABD2WEI2"/>
<keyword evidence="2" id="KW-1185">Reference proteome</keyword>
<evidence type="ECO:0000313" key="1">
    <source>
        <dbReference type="EMBL" id="KAL3391311.1"/>
    </source>
</evidence>